<accession>A0A0D5CFG3</accession>
<feature type="transmembrane region" description="Helical" evidence="2">
    <location>
        <begin position="100"/>
        <end position="122"/>
    </location>
</feature>
<keyword evidence="2" id="KW-0812">Transmembrane</keyword>
<reference evidence="3 4" key="1">
    <citation type="journal article" date="2015" name="Genome Announc.">
        <title>Complete Genome Sequence of Clavibacter michiganensis subsp. insidiosus R1-1 Using PacBio Single-Molecule Real-Time Technology.</title>
        <authorList>
            <person name="Lu Y."/>
            <person name="Samac D.A."/>
            <person name="Glazebrook J."/>
            <person name="Ishimaru C.A."/>
        </authorList>
    </citation>
    <scope>NUCLEOTIDE SEQUENCE [LARGE SCALE GENOMIC DNA]</scope>
    <source>
        <strain evidence="3 4">R1-1</strain>
    </source>
</reference>
<keyword evidence="2" id="KW-1133">Transmembrane helix</keyword>
<feature type="compositionally biased region" description="Low complexity" evidence="1">
    <location>
        <begin position="42"/>
        <end position="62"/>
    </location>
</feature>
<keyword evidence="2" id="KW-0472">Membrane</keyword>
<dbReference type="HOGENOM" id="CLU_1178562_0_0_11"/>
<dbReference type="KEGG" id="cmh:VO01_01820"/>
<evidence type="ECO:0000313" key="4">
    <source>
        <dbReference type="Proteomes" id="UP000032604"/>
    </source>
</evidence>
<feature type="compositionally biased region" description="Basic and acidic residues" evidence="1">
    <location>
        <begin position="66"/>
        <end position="83"/>
    </location>
</feature>
<organism evidence="3 4">
    <name type="scientific">Clavibacter michiganensis subsp. insidiosus</name>
    <dbReference type="NCBI Taxonomy" id="33014"/>
    <lineage>
        <taxon>Bacteria</taxon>
        <taxon>Bacillati</taxon>
        <taxon>Actinomycetota</taxon>
        <taxon>Actinomycetes</taxon>
        <taxon>Micrococcales</taxon>
        <taxon>Microbacteriaceae</taxon>
        <taxon>Clavibacter</taxon>
    </lineage>
</organism>
<gene>
    <name evidence="3" type="ORF">VO01_01820</name>
</gene>
<evidence type="ECO:0000256" key="1">
    <source>
        <dbReference type="SAM" id="MobiDB-lite"/>
    </source>
</evidence>
<evidence type="ECO:0000313" key="3">
    <source>
        <dbReference type="EMBL" id="AJW78035.1"/>
    </source>
</evidence>
<feature type="compositionally biased region" description="Basic and acidic residues" evidence="1">
    <location>
        <begin position="1"/>
        <end position="11"/>
    </location>
</feature>
<evidence type="ECO:0000256" key="2">
    <source>
        <dbReference type="SAM" id="Phobius"/>
    </source>
</evidence>
<dbReference type="Proteomes" id="UP000032604">
    <property type="component" value="Chromosome"/>
</dbReference>
<dbReference type="RefSeq" id="WP_045526449.1">
    <property type="nucleotide sequence ID" value="NZ_CP011043.1"/>
</dbReference>
<dbReference type="EMBL" id="CP011043">
    <property type="protein sequence ID" value="AJW78035.1"/>
    <property type="molecule type" value="Genomic_DNA"/>
</dbReference>
<name>A0A0D5CFG3_9MICO</name>
<sequence>MDEAQRGELRELRRRAYGPRPDLDDAELDRLRELEAGQGGTAVASASVRAAAPGARPASHPADPAPEARDPAAHDPAADRSDGDDALASGPPAPRRRRTAILWAASVLVAVGATVALTTGLASMTGRDVGTVALDPDRPVPDRWDDWYQVVAPQFARGTDPVGGCAAGSFPARGVLTVTGDMPAELRDEFPEGTALEFVLEGGSVRVTAG</sequence>
<dbReference type="AlphaFoldDB" id="A0A0D5CFG3"/>
<protein>
    <submittedName>
        <fullName evidence="3">Uncharacterized protein</fullName>
    </submittedName>
</protein>
<feature type="region of interest" description="Disordered" evidence="1">
    <location>
        <begin position="1"/>
        <end position="93"/>
    </location>
</feature>
<proteinExistence type="predicted"/>
<dbReference type="PATRIC" id="fig|33014.5.peg.384"/>
<dbReference type="OrthoDB" id="5061092at2"/>